<sequence>MNRDNEIAKPDHEPAAKAKRKGIIISLFMIIIAGWALRYIYLEYEIHIAKEKVGNLFEVVDEDEEKPSKIKDSTNQALINDAQNAVNNINTNGDEEGRNEGVVFALQSALVVAQAQLMKREGEIESTTFPAPDPEEQQQLVDYQPNEDDVVSTYDDVENRDILEEFIEIAGENGKNDESEIRIVKNEGKDGVIIYDLKSRYDKNADQGWIDVTPDLSHYNPPEDYVQEIFNNASQQCGYMSKDETQGFYKLYECRTHWEYHLLPIDKSKLP</sequence>
<comment type="caution">
    <text evidence="2">The sequence shown here is derived from an EMBL/GenBank/DDBJ whole genome shotgun (WGS) entry which is preliminary data.</text>
</comment>
<organism evidence="2 3">
    <name type="scientific">Oceanobacillus profundus</name>
    <dbReference type="NCBI Taxonomy" id="372463"/>
    <lineage>
        <taxon>Bacteria</taxon>
        <taxon>Bacillati</taxon>
        <taxon>Bacillota</taxon>
        <taxon>Bacilli</taxon>
        <taxon>Bacillales</taxon>
        <taxon>Bacillaceae</taxon>
        <taxon>Oceanobacillus</taxon>
    </lineage>
</organism>
<proteinExistence type="predicted"/>
<dbReference type="RefSeq" id="WP_118890050.1">
    <property type="nucleotide sequence ID" value="NZ_PHUT01000016.1"/>
</dbReference>
<dbReference type="OrthoDB" id="2427015at2"/>
<keyword evidence="1" id="KW-0812">Transmembrane</keyword>
<reference evidence="2 3" key="1">
    <citation type="journal article" date="2007" name="Int. J. Syst. Evol. Microbiol.">
        <title>Oceanobacillus profundus sp. nov., isolated from a deep-sea sediment core.</title>
        <authorList>
            <person name="Kim Y.G."/>
            <person name="Choi D.H."/>
            <person name="Hyun S."/>
            <person name="Cho B.C."/>
        </authorList>
    </citation>
    <scope>NUCLEOTIDE SEQUENCE [LARGE SCALE GENOMIC DNA]</scope>
    <source>
        <strain evidence="2 3">DSM 18246</strain>
    </source>
</reference>
<keyword evidence="1" id="KW-0472">Membrane</keyword>
<dbReference type="AlphaFoldDB" id="A0A417YC85"/>
<evidence type="ECO:0000313" key="2">
    <source>
        <dbReference type="EMBL" id="RHW30215.1"/>
    </source>
</evidence>
<protein>
    <submittedName>
        <fullName evidence="2">Uncharacterized protein</fullName>
    </submittedName>
</protein>
<accession>A0A417YC85</accession>
<evidence type="ECO:0000313" key="3">
    <source>
        <dbReference type="Proteomes" id="UP000285456"/>
    </source>
</evidence>
<keyword evidence="3" id="KW-1185">Reference proteome</keyword>
<name>A0A417YC85_9BACI</name>
<feature type="transmembrane region" description="Helical" evidence="1">
    <location>
        <begin position="21"/>
        <end position="41"/>
    </location>
</feature>
<keyword evidence="1" id="KW-1133">Transmembrane helix</keyword>
<evidence type="ECO:0000256" key="1">
    <source>
        <dbReference type="SAM" id="Phobius"/>
    </source>
</evidence>
<dbReference type="EMBL" id="QWEH01000015">
    <property type="protein sequence ID" value="RHW30215.1"/>
    <property type="molecule type" value="Genomic_DNA"/>
</dbReference>
<gene>
    <name evidence="2" type="ORF">D1B32_18035</name>
</gene>
<dbReference type="Proteomes" id="UP000285456">
    <property type="component" value="Unassembled WGS sequence"/>
</dbReference>